<dbReference type="EMBL" id="VCEJ01000002">
    <property type="protein sequence ID" value="TLV02169.1"/>
    <property type="molecule type" value="Genomic_DNA"/>
</dbReference>
<dbReference type="AlphaFoldDB" id="A0A5R9L1D5"/>
<sequence>MKRFILHILLTIVILDTTSLYQVLKVPSLITHFVEHKALNHEISFMDFLSMHYWGDDLNDDDDEKDMQLPFKKFEIQHTSFLFVPFATSFTFKNPDWPIRADYGPDEPQVHYNASLGALFRPPRA</sequence>
<protein>
    <submittedName>
        <fullName evidence="1">Uncharacterized protein</fullName>
    </submittedName>
</protein>
<dbReference type="OrthoDB" id="894042at2"/>
<proteinExistence type="predicted"/>
<reference evidence="1 2" key="1">
    <citation type="submission" date="2019-05" db="EMBL/GenBank/DDBJ databases">
        <authorList>
            <person name="Qu J.-H."/>
        </authorList>
    </citation>
    <scope>NUCLEOTIDE SEQUENCE [LARGE SCALE GENOMIC DNA]</scope>
    <source>
        <strain evidence="1 2">T17</strain>
    </source>
</reference>
<keyword evidence="2" id="KW-1185">Reference proteome</keyword>
<name>A0A5R9L1D5_9BACT</name>
<evidence type="ECO:0000313" key="1">
    <source>
        <dbReference type="EMBL" id="TLV02169.1"/>
    </source>
</evidence>
<gene>
    <name evidence="1" type="ORF">FEN17_00565</name>
</gene>
<organism evidence="1 2">
    <name type="scientific">Dyadobacter luticola</name>
    <dbReference type="NCBI Taxonomy" id="1979387"/>
    <lineage>
        <taxon>Bacteria</taxon>
        <taxon>Pseudomonadati</taxon>
        <taxon>Bacteroidota</taxon>
        <taxon>Cytophagia</taxon>
        <taxon>Cytophagales</taxon>
        <taxon>Spirosomataceae</taxon>
        <taxon>Dyadobacter</taxon>
    </lineage>
</organism>
<dbReference type="Proteomes" id="UP000306402">
    <property type="component" value="Unassembled WGS sequence"/>
</dbReference>
<comment type="caution">
    <text evidence="1">The sequence shown here is derived from an EMBL/GenBank/DDBJ whole genome shotgun (WGS) entry which is preliminary data.</text>
</comment>
<evidence type="ECO:0000313" key="2">
    <source>
        <dbReference type="Proteomes" id="UP000306402"/>
    </source>
</evidence>
<accession>A0A5R9L1D5</accession>